<proteinExistence type="predicted"/>
<name>A0A1Y2D199_9FUNG</name>
<comment type="caution">
    <text evidence="2">The sequence shown here is derived from an EMBL/GenBank/DDBJ whole genome shotgun (WGS) entry which is preliminary data.</text>
</comment>
<organism evidence="2 3">
    <name type="scientific">Rhizoclosmatium globosum</name>
    <dbReference type="NCBI Taxonomy" id="329046"/>
    <lineage>
        <taxon>Eukaryota</taxon>
        <taxon>Fungi</taxon>
        <taxon>Fungi incertae sedis</taxon>
        <taxon>Chytridiomycota</taxon>
        <taxon>Chytridiomycota incertae sedis</taxon>
        <taxon>Chytridiomycetes</taxon>
        <taxon>Chytridiales</taxon>
        <taxon>Chytriomycetaceae</taxon>
        <taxon>Rhizoclosmatium</taxon>
    </lineage>
</organism>
<accession>A0A1Y2D199</accession>
<keyword evidence="3" id="KW-1185">Reference proteome</keyword>
<evidence type="ECO:0000313" key="2">
    <source>
        <dbReference type="EMBL" id="ORY53059.1"/>
    </source>
</evidence>
<dbReference type="Proteomes" id="UP000193642">
    <property type="component" value="Unassembled WGS sequence"/>
</dbReference>
<protein>
    <submittedName>
        <fullName evidence="2">Uncharacterized protein</fullName>
    </submittedName>
</protein>
<feature type="region of interest" description="Disordered" evidence="1">
    <location>
        <begin position="65"/>
        <end position="179"/>
    </location>
</feature>
<dbReference type="OrthoDB" id="2143621at2759"/>
<dbReference type="EMBL" id="MCGO01000002">
    <property type="protein sequence ID" value="ORY53059.1"/>
    <property type="molecule type" value="Genomic_DNA"/>
</dbReference>
<gene>
    <name evidence="2" type="ORF">BCR33DRAFT_185423</name>
</gene>
<dbReference type="AlphaFoldDB" id="A0A1Y2D199"/>
<evidence type="ECO:0000313" key="3">
    <source>
        <dbReference type="Proteomes" id="UP000193642"/>
    </source>
</evidence>
<evidence type="ECO:0000256" key="1">
    <source>
        <dbReference type="SAM" id="MobiDB-lite"/>
    </source>
</evidence>
<feature type="compositionally biased region" description="Low complexity" evidence="1">
    <location>
        <begin position="135"/>
        <end position="147"/>
    </location>
</feature>
<feature type="compositionally biased region" description="Basic and acidic residues" evidence="1">
    <location>
        <begin position="104"/>
        <end position="114"/>
    </location>
</feature>
<sequence length="225" mass="24186">MISETANDVLAALDMCDEEPEFKGTPSSVTSDVGNTSFATSKEFVSLSASPSAIPISSKITALPSPRAAIPSSHRKPVKQSLHIELAQRRMSQKLHSSQASQAARDKKLAETRRLATHATETLDPPVDDISPDNSFSSTTTSGSGRSLKLPAPAKERKARGEVLWKPPTRPASVLDTSSYVPKEDESIAKAVEDILGQTERGSEEEWKMITGMGQMGSKKVVRSP</sequence>
<reference evidence="2 3" key="1">
    <citation type="submission" date="2016-07" db="EMBL/GenBank/DDBJ databases">
        <title>Pervasive Adenine N6-methylation of Active Genes in Fungi.</title>
        <authorList>
            <consortium name="DOE Joint Genome Institute"/>
            <person name="Mondo S.J."/>
            <person name="Dannebaum R.O."/>
            <person name="Kuo R.C."/>
            <person name="Labutti K."/>
            <person name="Haridas S."/>
            <person name="Kuo A."/>
            <person name="Salamov A."/>
            <person name="Ahrendt S.R."/>
            <person name="Lipzen A."/>
            <person name="Sullivan W."/>
            <person name="Andreopoulos W.B."/>
            <person name="Clum A."/>
            <person name="Lindquist E."/>
            <person name="Daum C."/>
            <person name="Ramamoorthy G.K."/>
            <person name="Gryganskyi A."/>
            <person name="Culley D."/>
            <person name="Magnuson J.K."/>
            <person name="James T.Y."/>
            <person name="O'Malley M.A."/>
            <person name="Stajich J.E."/>
            <person name="Spatafora J.W."/>
            <person name="Visel A."/>
            <person name="Grigoriev I.V."/>
        </authorList>
    </citation>
    <scope>NUCLEOTIDE SEQUENCE [LARGE SCALE GENOMIC DNA]</scope>
    <source>
        <strain evidence="2 3">JEL800</strain>
    </source>
</reference>
<feature type="compositionally biased region" description="Basic and acidic residues" evidence="1">
    <location>
        <begin position="154"/>
        <end position="163"/>
    </location>
</feature>